<evidence type="ECO:0000313" key="2">
    <source>
        <dbReference type="EMBL" id="QAU51565.1"/>
    </source>
</evidence>
<organism evidence="2 3">
    <name type="scientific">Corynebacterium pelargi</name>
    <dbReference type="NCBI Taxonomy" id="1471400"/>
    <lineage>
        <taxon>Bacteria</taxon>
        <taxon>Bacillati</taxon>
        <taxon>Actinomycetota</taxon>
        <taxon>Actinomycetes</taxon>
        <taxon>Mycobacteriales</taxon>
        <taxon>Corynebacteriaceae</taxon>
        <taxon>Corynebacterium</taxon>
    </lineage>
</organism>
<dbReference type="EMBL" id="CP035299">
    <property type="protein sequence ID" value="QAU51565.1"/>
    <property type="molecule type" value="Genomic_DNA"/>
</dbReference>
<accession>A0A410W6H6</accession>
<keyword evidence="3" id="KW-1185">Reference proteome</keyword>
<dbReference type="AlphaFoldDB" id="A0A410W6H6"/>
<gene>
    <name evidence="2" type="ORF">CPELA_01325</name>
</gene>
<name>A0A410W6H6_9CORY</name>
<dbReference type="Proteomes" id="UP000288929">
    <property type="component" value="Chromosome"/>
</dbReference>
<evidence type="ECO:0000313" key="3">
    <source>
        <dbReference type="Proteomes" id="UP000288929"/>
    </source>
</evidence>
<evidence type="ECO:0000256" key="1">
    <source>
        <dbReference type="SAM" id="MobiDB-lite"/>
    </source>
</evidence>
<dbReference type="KEGG" id="cpeg:CPELA_01325"/>
<proteinExistence type="predicted"/>
<protein>
    <submittedName>
        <fullName evidence="2">Uncharacterized protein</fullName>
    </submittedName>
</protein>
<reference evidence="2 3" key="1">
    <citation type="submission" date="2019-01" db="EMBL/GenBank/DDBJ databases">
        <authorList>
            <person name="Ruckert C."/>
            <person name="Busche T."/>
            <person name="Kalinowski J."/>
        </authorList>
    </citation>
    <scope>NUCLEOTIDE SEQUENCE [LARGE SCALE GENOMIC DNA]</scope>
    <source>
        <strain evidence="2 3">136/3</strain>
    </source>
</reference>
<feature type="region of interest" description="Disordered" evidence="1">
    <location>
        <begin position="150"/>
        <end position="170"/>
    </location>
</feature>
<sequence length="170" mass="18708">MPASARRIALYQGRSVLPEHGLWLRSDSTKHRQADSGVCAGDMVAHPPSGGVPLFILPFTDLPTTLSSSGRCRRARTGPSKQSLNRESYKEMQFKTKGARDNDTAMVVRRAPGARLSFFLYCSSFSSMQSASTPPRQWSVARFRLNRGWRGAALEPPPGRSSDSADRPAR</sequence>